<name>A0A2P6VCI5_9CHLO</name>
<gene>
    <name evidence="4" type="ORF">C2E20_4970</name>
</gene>
<dbReference type="GO" id="GO:0016020">
    <property type="term" value="C:membrane"/>
    <property type="evidence" value="ECO:0007669"/>
    <property type="project" value="TreeGrafter"/>
</dbReference>
<keyword evidence="2" id="KW-0333">Golgi apparatus</keyword>
<proteinExistence type="inferred from homology"/>
<dbReference type="GO" id="GO:0000938">
    <property type="term" value="C:GARP complex"/>
    <property type="evidence" value="ECO:0007669"/>
    <property type="project" value="UniProtKB-UniRule"/>
</dbReference>
<dbReference type="GO" id="GO:0006869">
    <property type="term" value="P:lipid transport"/>
    <property type="evidence" value="ECO:0007669"/>
    <property type="project" value="UniProtKB-UniRule"/>
</dbReference>
<comment type="similarity">
    <text evidence="1 2">Belongs to the VPS51 family.</text>
</comment>
<dbReference type="Proteomes" id="UP000239649">
    <property type="component" value="Unassembled WGS sequence"/>
</dbReference>
<dbReference type="GO" id="GO:0015031">
    <property type="term" value="P:protein transport"/>
    <property type="evidence" value="ECO:0007669"/>
    <property type="project" value="UniProtKB-UniRule"/>
</dbReference>
<keyword evidence="2" id="KW-0445">Lipid transport</keyword>
<dbReference type="Pfam" id="PF08700">
    <property type="entry name" value="VPS51_Exo84_N"/>
    <property type="match status" value="1"/>
</dbReference>
<dbReference type="InterPro" id="IPR014812">
    <property type="entry name" value="Vps51"/>
</dbReference>
<evidence type="ECO:0000313" key="5">
    <source>
        <dbReference type="Proteomes" id="UP000239649"/>
    </source>
</evidence>
<dbReference type="EMBL" id="LHPF02000013">
    <property type="protein sequence ID" value="PSC71806.1"/>
    <property type="molecule type" value="Genomic_DNA"/>
</dbReference>
<dbReference type="GO" id="GO:0032456">
    <property type="term" value="P:endocytic recycling"/>
    <property type="evidence" value="ECO:0007669"/>
    <property type="project" value="TreeGrafter"/>
</dbReference>
<feature type="region of interest" description="Disordered" evidence="3">
    <location>
        <begin position="36"/>
        <end position="67"/>
    </location>
</feature>
<dbReference type="GO" id="GO:1990745">
    <property type="term" value="C:EARP complex"/>
    <property type="evidence" value="ECO:0007669"/>
    <property type="project" value="TreeGrafter"/>
</dbReference>
<comment type="subunit">
    <text evidence="2">Component of the Golgi-associated retrograde protein (GARP) complex.</text>
</comment>
<dbReference type="STRING" id="554055.A0A2P6VCI5"/>
<organism evidence="4 5">
    <name type="scientific">Micractinium conductrix</name>
    <dbReference type="NCBI Taxonomy" id="554055"/>
    <lineage>
        <taxon>Eukaryota</taxon>
        <taxon>Viridiplantae</taxon>
        <taxon>Chlorophyta</taxon>
        <taxon>core chlorophytes</taxon>
        <taxon>Trebouxiophyceae</taxon>
        <taxon>Chlorellales</taxon>
        <taxon>Chlorellaceae</taxon>
        <taxon>Chlorella clade</taxon>
        <taxon>Micractinium</taxon>
    </lineage>
</organism>
<comment type="subcellular location">
    <subcellularLocation>
        <location evidence="2">Golgi apparatus</location>
        <location evidence="2">trans-Golgi network</location>
    </subcellularLocation>
</comment>
<comment type="function">
    <text evidence="2">Acts as component of the GARP complex that is involved in retrograde transport from early and late endosomes to the trans-Golgi network (TGN).</text>
</comment>
<comment type="caution">
    <text evidence="4">The sequence shown here is derived from an EMBL/GenBank/DDBJ whole genome shotgun (WGS) entry which is preliminary data.</text>
</comment>
<accession>A0A2P6VCI5</accession>
<dbReference type="GO" id="GO:0005829">
    <property type="term" value="C:cytosol"/>
    <property type="evidence" value="ECO:0007669"/>
    <property type="project" value="GOC"/>
</dbReference>
<protein>
    <recommendedName>
        <fullName evidence="2">Vacuolar protein sorting-associated protein 51 homolog</fullName>
    </recommendedName>
</protein>
<dbReference type="GO" id="GO:0048193">
    <property type="term" value="P:Golgi vesicle transport"/>
    <property type="evidence" value="ECO:0007669"/>
    <property type="project" value="TreeGrafter"/>
</dbReference>
<keyword evidence="2" id="KW-0813">Transport</keyword>
<dbReference type="PANTHER" id="PTHR15954:SF4">
    <property type="entry name" value="VACUOLAR PROTEIN SORTING-ASSOCIATED PROTEIN 51 HOMOLOG"/>
    <property type="match status" value="1"/>
</dbReference>
<dbReference type="PANTHER" id="PTHR15954">
    <property type="entry name" value="VACUOLAR PROTEIN SORTING-ASSOCIATED PROTEIN 51 HOMOLOG"/>
    <property type="match status" value="1"/>
</dbReference>
<evidence type="ECO:0000256" key="2">
    <source>
        <dbReference type="RuleBase" id="RU368010"/>
    </source>
</evidence>
<dbReference type="GO" id="GO:0007030">
    <property type="term" value="P:Golgi organization"/>
    <property type="evidence" value="ECO:0007669"/>
    <property type="project" value="UniProtKB-UniRule"/>
</dbReference>
<dbReference type="GO" id="GO:0042147">
    <property type="term" value="P:retrograde transport, endosome to Golgi"/>
    <property type="evidence" value="ECO:0007669"/>
    <property type="project" value="UniProtKB-UniRule"/>
</dbReference>
<dbReference type="AlphaFoldDB" id="A0A2P6VCI5"/>
<dbReference type="GO" id="GO:0007041">
    <property type="term" value="P:lysosomal transport"/>
    <property type="evidence" value="ECO:0007669"/>
    <property type="project" value="TreeGrafter"/>
</dbReference>
<reference evidence="4 5" key="1">
    <citation type="journal article" date="2018" name="Plant J.">
        <title>Genome sequences of Chlorella sorokiniana UTEX 1602 and Micractinium conductrix SAG 241.80: implications to maltose excretion by a green alga.</title>
        <authorList>
            <person name="Arriola M.B."/>
            <person name="Velmurugan N."/>
            <person name="Zhang Y."/>
            <person name="Plunkett M.H."/>
            <person name="Hondzo H."/>
            <person name="Barney B.M."/>
        </authorList>
    </citation>
    <scope>NUCLEOTIDE SEQUENCE [LARGE SCALE GENOMIC DNA]</scope>
    <source>
        <strain evidence="4 5">SAG 241.80</strain>
    </source>
</reference>
<keyword evidence="2" id="KW-0653">Protein transport</keyword>
<evidence type="ECO:0000256" key="1">
    <source>
        <dbReference type="ARBA" id="ARBA00006080"/>
    </source>
</evidence>
<dbReference type="OrthoDB" id="203678at2759"/>
<feature type="region of interest" description="Disordered" evidence="3">
    <location>
        <begin position="769"/>
        <end position="807"/>
    </location>
</feature>
<evidence type="ECO:0000256" key="3">
    <source>
        <dbReference type="SAM" id="MobiDB-lite"/>
    </source>
</evidence>
<evidence type="ECO:0000313" key="4">
    <source>
        <dbReference type="EMBL" id="PSC71806.1"/>
    </source>
</evidence>
<keyword evidence="5" id="KW-1185">Reference proteome</keyword>
<sequence length="943" mass="99787">MVGGGAGGAHMGSAEKANKVKSLLASYYDLDDAEETSNSLFDTPRHSPSPGGRPPLSPGVLPSPGAGGTDAAALNASYFDPEAYLRRVLKETRLAELAARQRDMAAEVGGLDSDMQMLVYENYSKFITATDTIRAMSASMQGMDGRMHELRGLIDGVVATSDSVHGKLQLRQQEVEELGSVRVLLHRLQAVFDLPRKLRAAIDREALEVAADAYADAAPLLRKYGHKGAFKKVAAEVEACGRELVGLLRRRMLAAPDQAAETIQMIAKLGEPTESLQEDFLECKRQRLEGLLAAAGLMLKTLAVEQGLLSPSELGSVDEGLRQRMLAMFPPAEGAALGTLPSLHAVIVELDGRFITETTHTAAMFAELFPPGGRKRLVKMARECFARYLKLTRRALSDASAIAAAAAAGISSKGDPLQPVEERISGAEAVAGGEEGGAGGAVHDSIAADWGTAHLLQSLYVVRTDLQRLDSLLAELSPRDRGGELVEHTVRQHVSLCFSALERRLVGTAQALGSALAQPEARHNGEPKRRLLVHGLGLLQALLTAGVERLLPSLKEYERQAWVLSGWGEVFVNAVHGQVSNLFLSLCQQLLAVAQLQAPPNLGSAVTGSARSTVESAAPFAALQRRPTLTAEHGGEGEGGGAPLAPPQPPLLLLLCRLCRFAEAEAVGVALVLLQQLYPERLLSGGEELPAFQATELGRQLSASGSALLQGYIAAHARMLTMAASTTTQVTDWMHHKEPRAPRIVCDLILDKVAEVDVEASYLIDGPGPAASGRGSHMQHSRAPSAGSAASWDSSLPPMHGQGGGRAGGGMDSYFEASVGRMLSGGRDRGGLELSRSAVAAALLQAALRGLVDELRRKTLCRAAFQQVQLDVHYLRPELQRLVAGSADGPAVVQLLDELVAVAMERCLEPLLLESNVLDRILSQAAAAAAASGSGPTAPVSLL</sequence>